<organism evidence="1 2">
    <name type="scientific">Vigna mungo</name>
    <name type="common">Black gram</name>
    <name type="synonym">Phaseolus mungo</name>
    <dbReference type="NCBI Taxonomy" id="3915"/>
    <lineage>
        <taxon>Eukaryota</taxon>
        <taxon>Viridiplantae</taxon>
        <taxon>Streptophyta</taxon>
        <taxon>Embryophyta</taxon>
        <taxon>Tracheophyta</taxon>
        <taxon>Spermatophyta</taxon>
        <taxon>Magnoliopsida</taxon>
        <taxon>eudicotyledons</taxon>
        <taxon>Gunneridae</taxon>
        <taxon>Pentapetalae</taxon>
        <taxon>rosids</taxon>
        <taxon>fabids</taxon>
        <taxon>Fabales</taxon>
        <taxon>Fabaceae</taxon>
        <taxon>Papilionoideae</taxon>
        <taxon>50 kb inversion clade</taxon>
        <taxon>NPAAA clade</taxon>
        <taxon>indigoferoid/millettioid clade</taxon>
        <taxon>Phaseoleae</taxon>
        <taxon>Vigna</taxon>
    </lineage>
</organism>
<dbReference type="AlphaFoldDB" id="A0AAQ3RLQ0"/>
<keyword evidence="2" id="KW-1185">Reference proteome</keyword>
<protein>
    <submittedName>
        <fullName evidence="1">Uncharacterized protein</fullName>
    </submittedName>
</protein>
<gene>
    <name evidence="1" type="ORF">V8G54_025988</name>
</gene>
<sequence length="127" mass="13903">MQVSNGRKKTSLYLGAGVPRRLACWSSRSLSCCSRSISTMRGTTRTRKVVPAIQAALPVLRRSFFATKTASPAASLPRTTMEEREILASTELESLGLSGSDTPPLLPWDAMEKGNEGIRVRKFVLTF</sequence>
<accession>A0AAQ3RLQ0</accession>
<reference evidence="1 2" key="1">
    <citation type="journal article" date="2023" name="Life. Sci Alliance">
        <title>Evolutionary insights into 3D genome organization and epigenetic landscape of Vigna mungo.</title>
        <authorList>
            <person name="Junaid A."/>
            <person name="Singh B."/>
            <person name="Bhatia S."/>
        </authorList>
    </citation>
    <scope>NUCLEOTIDE SEQUENCE [LARGE SCALE GENOMIC DNA]</scope>
    <source>
        <strain evidence="1">Urdbean</strain>
    </source>
</reference>
<dbReference type="Proteomes" id="UP001374535">
    <property type="component" value="Chromosome 8"/>
</dbReference>
<name>A0AAQ3RLQ0_VIGMU</name>
<proteinExistence type="predicted"/>
<evidence type="ECO:0000313" key="2">
    <source>
        <dbReference type="Proteomes" id="UP001374535"/>
    </source>
</evidence>
<dbReference type="EMBL" id="CP144693">
    <property type="protein sequence ID" value="WVY99918.1"/>
    <property type="molecule type" value="Genomic_DNA"/>
</dbReference>
<evidence type="ECO:0000313" key="1">
    <source>
        <dbReference type="EMBL" id="WVY99918.1"/>
    </source>
</evidence>